<dbReference type="PANTHER" id="PTHR43179">
    <property type="entry name" value="RHAMNOSYLTRANSFERASE WBBL"/>
    <property type="match status" value="1"/>
</dbReference>
<evidence type="ECO:0000256" key="1">
    <source>
        <dbReference type="SAM" id="Phobius"/>
    </source>
</evidence>
<keyword evidence="1" id="KW-1133">Transmembrane helix</keyword>
<dbReference type="GO" id="GO:0102096">
    <property type="term" value="F:decaprenyl-N-acetyl-alpha-D-glucosaminyl-pyrophosphate:dTDP-alpha-L-rhamnose rhamnosyltransferase activity"/>
    <property type="evidence" value="ECO:0007669"/>
    <property type="project" value="UniProtKB-EC"/>
</dbReference>
<name>A0A2M9V2D7_BACFG</name>
<accession>A0A2M9V2D7</accession>
<dbReference type="Pfam" id="PF00535">
    <property type="entry name" value="Glycos_transf_2"/>
    <property type="match status" value="1"/>
</dbReference>
<dbReference type="SUPFAM" id="SSF53448">
    <property type="entry name" value="Nucleotide-diphospho-sugar transferases"/>
    <property type="match status" value="1"/>
</dbReference>
<dbReference type="PANTHER" id="PTHR43179:SF7">
    <property type="entry name" value="RHAMNOSYLTRANSFERASE WBBL"/>
    <property type="match status" value="1"/>
</dbReference>
<evidence type="ECO:0000313" key="3">
    <source>
        <dbReference type="EMBL" id="PJY70975.1"/>
    </source>
</evidence>
<dbReference type="InterPro" id="IPR029044">
    <property type="entry name" value="Nucleotide-diphossugar_trans"/>
</dbReference>
<dbReference type="AlphaFoldDB" id="A0A2M9V2D7"/>
<keyword evidence="1" id="KW-0812">Transmembrane</keyword>
<keyword evidence="3" id="KW-0328">Glycosyltransferase</keyword>
<dbReference type="RefSeq" id="WP_032567438.1">
    <property type="nucleotide sequence ID" value="NZ_JAQDLP010000002.1"/>
</dbReference>
<proteinExistence type="predicted"/>
<keyword evidence="3" id="KW-0808">Transferase</keyword>
<dbReference type="InterPro" id="IPR001173">
    <property type="entry name" value="Glyco_trans_2-like"/>
</dbReference>
<feature type="domain" description="Glycosyltransferase 2-like" evidence="2">
    <location>
        <begin position="4"/>
        <end position="142"/>
    </location>
</feature>
<feature type="transmembrane region" description="Helical" evidence="1">
    <location>
        <begin position="248"/>
        <end position="269"/>
    </location>
</feature>
<organism evidence="3 4">
    <name type="scientific">Bacteroides fragilis</name>
    <dbReference type="NCBI Taxonomy" id="817"/>
    <lineage>
        <taxon>Bacteria</taxon>
        <taxon>Pseudomonadati</taxon>
        <taxon>Bacteroidota</taxon>
        <taxon>Bacteroidia</taxon>
        <taxon>Bacteroidales</taxon>
        <taxon>Bacteroidaceae</taxon>
        <taxon>Bacteroides</taxon>
    </lineage>
</organism>
<comment type="caution">
    <text evidence="3">The sequence shown here is derived from an EMBL/GenBank/DDBJ whole genome shotgun (WGS) entry which is preliminary data.</text>
</comment>
<dbReference type="EC" id="2.4.1.289" evidence="3"/>
<dbReference type="EMBL" id="PDCW01000041">
    <property type="protein sequence ID" value="PJY70975.1"/>
    <property type="molecule type" value="Genomic_DNA"/>
</dbReference>
<evidence type="ECO:0000259" key="2">
    <source>
        <dbReference type="Pfam" id="PF00535"/>
    </source>
</evidence>
<dbReference type="CDD" id="cd04186">
    <property type="entry name" value="GT_2_like_c"/>
    <property type="match status" value="1"/>
</dbReference>
<dbReference type="Gene3D" id="3.90.550.10">
    <property type="entry name" value="Spore Coat Polysaccharide Biosynthesis Protein SpsA, Chain A"/>
    <property type="match status" value="1"/>
</dbReference>
<gene>
    <name evidence="3" type="primary">wbbL_3</name>
    <name evidence="3" type="ORF">CQW34_03935</name>
</gene>
<keyword evidence="1" id="KW-0472">Membrane</keyword>
<dbReference type="Proteomes" id="UP000231846">
    <property type="component" value="Unassembled WGS sequence"/>
</dbReference>
<evidence type="ECO:0000313" key="4">
    <source>
        <dbReference type="Proteomes" id="UP000231846"/>
    </source>
</evidence>
<sequence length="287" mass="33230">MDVSVIIVNYNTIELTLNCINSIFTHTLGIDFEVIVVDNNSDDGSGEILRLDKRIVFIQNLANEGFGSANNTGYQYAKGKYLFLLNSDTILLNNAIKLFYDYAEQHLSSCVYGTMLLNPDNTYGHSYGKFPTILNRLGFILTLPFPNKKSEEKLFEGAFHVDYITGADMFLTRETFEKAGLFDTAFFMYYEETDLQKRMSQMGIERIIIDSPKIVHYNGGSSKRKRSNRNDFRGFESLFRYMKKHNSYMSYLSFRILSFLILFPLVFYWTGRKAKLRFLHTILTSIN</sequence>
<reference evidence="3 4" key="1">
    <citation type="journal article" date="2017" name="MBio">
        <title>Gut Symbiont Bacteroides fragilis Secretes a Eukaryotic-Like Ubiquitin Protein That Mediates Intraspecies Antagonism.</title>
        <authorList>
            <person name="Chatzidaki-Livanis M."/>
            <person name="Coyne M.J."/>
            <person name="Roelofs K.G."/>
            <person name="Gentyala R.R."/>
            <person name="Caldwell J.M."/>
            <person name="Comstock L.E."/>
        </authorList>
    </citation>
    <scope>NUCLEOTIDE SEQUENCE [LARGE SCALE GENOMIC DNA]</scope>
    <source>
        <strain evidence="3 4">12905</strain>
    </source>
</reference>
<protein>
    <submittedName>
        <fullName evidence="3">N-acetylglucosaminyl-diphospho-decaprenol L-rhamnosyltransferase</fullName>
        <ecNumber evidence="3">2.4.1.289</ecNumber>
    </submittedName>
</protein>